<keyword evidence="1" id="KW-0472">Membrane</keyword>
<comment type="caution">
    <text evidence="3">The sequence shown here is derived from an EMBL/GenBank/DDBJ whole genome shotgun (WGS) entry which is preliminary data.</text>
</comment>
<dbReference type="InterPro" id="IPR036680">
    <property type="entry name" value="SPOR-like_sf"/>
</dbReference>
<reference evidence="3 4" key="1">
    <citation type="submission" date="2020-12" db="EMBL/GenBank/DDBJ databases">
        <title>Bacterial novel species Pedobacter sp. SD-b isolated from soil.</title>
        <authorList>
            <person name="Jung H.-Y."/>
        </authorList>
    </citation>
    <scope>NUCLEOTIDE SEQUENCE [LARGE SCALE GENOMIC DNA]</scope>
    <source>
        <strain evidence="3 4">SD-b</strain>
    </source>
</reference>
<gene>
    <name evidence="3" type="ORF">I5M32_13380</name>
</gene>
<organism evidence="3 4">
    <name type="scientific">Pedobacter segetis</name>
    <dbReference type="NCBI Taxonomy" id="2793069"/>
    <lineage>
        <taxon>Bacteria</taxon>
        <taxon>Pseudomonadati</taxon>
        <taxon>Bacteroidota</taxon>
        <taxon>Sphingobacteriia</taxon>
        <taxon>Sphingobacteriales</taxon>
        <taxon>Sphingobacteriaceae</taxon>
        <taxon>Pedobacter</taxon>
    </lineage>
</organism>
<name>A0ABS1BM36_9SPHI</name>
<proteinExistence type="predicted"/>
<feature type="transmembrane region" description="Helical" evidence="1">
    <location>
        <begin position="169"/>
        <end position="191"/>
    </location>
</feature>
<keyword evidence="4" id="KW-1185">Reference proteome</keyword>
<keyword evidence="1" id="KW-0812">Transmembrane</keyword>
<evidence type="ECO:0000313" key="3">
    <source>
        <dbReference type="EMBL" id="MBK0383955.1"/>
    </source>
</evidence>
<dbReference type="SUPFAM" id="SSF110997">
    <property type="entry name" value="Sporulation related repeat"/>
    <property type="match status" value="1"/>
</dbReference>
<keyword evidence="1" id="KW-1133">Transmembrane helix</keyword>
<dbReference type="EMBL" id="JAEHFY010000020">
    <property type="protein sequence ID" value="MBK0383955.1"/>
    <property type="molecule type" value="Genomic_DNA"/>
</dbReference>
<accession>A0ABS1BM36</accession>
<protein>
    <recommendedName>
        <fullName evidence="2">CCDC81-like prokaryotic HU domain-containing protein</fullName>
    </recommendedName>
</protein>
<dbReference type="InterPro" id="IPR040495">
    <property type="entry name" value="HU-CCDC81_bac_1"/>
</dbReference>
<dbReference type="Pfam" id="PF18174">
    <property type="entry name" value="HU-CCDC81_bac_1"/>
    <property type="match status" value="1"/>
</dbReference>
<evidence type="ECO:0000256" key="1">
    <source>
        <dbReference type="SAM" id="Phobius"/>
    </source>
</evidence>
<dbReference type="Proteomes" id="UP000660024">
    <property type="component" value="Unassembled WGS sequence"/>
</dbReference>
<sequence>MDITPYFSALLNQKDQIIVPGLGRFFKKRTAGFYDEESKSFYPPINKIDFSTDYLHDDKLVHLISQNGNISLTSAYAMLDEYVREIKNLLKTDDIEINGIGKLSSHSGKLKLESAVAKSLNKSFFGLPDIDTQSPLLIGQEEETYSLAQQAMITAMPADFVEEREPRSIWSMILMILAVAIIAGAIGLYFAKPDFYKNLITNIQTIDFNIKPKKATNPVVINANKEDLQRADSIMNSKGNDDIENKLKADGFDVEKPRDSTDVSIKPKVEPKKGEFRYEIIIGLYMTKEEAQERVKQLKSYQINAYILDDKDGPMVKISGATLYNNDDAEKELKRIRKEINPEAFKKAYKILK</sequence>
<evidence type="ECO:0000259" key="2">
    <source>
        <dbReference type="Pfam" id="PF18174"/>
    </source>
</evidence>
<evidence type="ECO:0000313" key="4">
    <source>
        <dbReference type="Proteomes" id="UP000660024"/>
    </source>
</evidence>
<dbReference type="RefSeq" id="WP_200587223.1">
    <property type="nucleotide sequence ID" value="NZ_JAEHFY010000020.1"/>
</dbReference>
<feature type="domain" description="CCDC81-like prokaryotic HU" evidence="2">
    <location>
        <begin position="3"/>
        <end position="58"/>
    </location>
</feature>